<evidence type="ECO:0000313" key="2">
    <source>
        <dbReference type="Proteomes" id="UP001054837"/>
    </source>
</evidence>
<name>A0AAV4PGA8_9ARAC</name>
<dbReference type="Proteomes" id="UP001054837">
    <property type="component" value="Unassembled WGS sequence"/>
</dbReference>
<sequence length="84" mass="9176">MHEKEMSPIKFGSSSASTIIVSSRLLLCNDLILIRPTFLGGYVEHASKSPDFGTTSFKGCHVLNLVGGVQCLFPLQFVLLNEFS</sequence>
<dbReference type="EMBL" id="BPLQ01002577">
    <property type="protein sequence ID" value="GIX94167.1"/>
    <property type="molecule type" value="Genomic_DNA"/>
</dbReference>
<evidence type="ECO:0000313" key="1">
    <source>
        <dbReference type="EMBL" id="GIX94167.1"/>
    </source>
</evidence>
<reference evidence="1 2" key="1">
    <citation type="submission" date="2021-06" db="EMBL/GenBank/DDBJ databases">
        <title>Caerostris darwini draft genome.</title>
        <authorList>
            <person name="Kono N."/>
            <person name="Arakawa K."/>
        </authorList>
    </citation>
    <scope>NUCLEOTIDE SEQUENCE [LARGE SCALE GENOMIC DNA]</scope>
</reference>
<protein>
    <submittedName>
        <fullName evidence="1">Uncharacterized protein</fullName>
    </submittedName>
</protein>
<proteinExistence type="predicted"/>
<comment type="caution">
    <text evidence="1">The sequence shown here is derived from an EMBL/GenBank/DDBJ whole genome shotgun (WGS) entry which is preliminary data.</text>
</comment>
<gene>
    <name evidence="1" type="ORF">CDAR_485221</name>
</gene>
<dbReference type="AlphaFoldDB" id="A0AAV4PGA8"/>
<keyword evidence="2" id="KW-1185">Reference proteome</keyword>
<organism evidence="1 2">
    <name type="scientific">Caerostris darwini</name>
    <dbReference type="NCBI Taxonomy" id="1538125"/>
    <lineage>
        <taxon>Eukaryota</taxon>
        <taxon>Metazoa</taxon>
        <taxon>Ecdysozoa</taxon>
        <taxon>Arthropoda</taxon>
        <taxon>Chelicerata</taxon>
        <taxon>Arachnida</taxon>
        <taxon>Araneae</taxon>
        <taxon>Araneomorphae</taxon>
        <taxon>Entelegynae</taxon>
        <taxon>Araneoidea</taxon>
        <taxon>Araneidae</taxon>
        <taxon>Caerostris</taxon>
    </lineage>
</organism>
<accession>A0AAV4PGA8</accession>